<keyword evidence="1" id="KW-0802">TPR repeat</keyword>
<dbReference type="Proteomes" id="UP000187209">
    <property type="component" value="Unassembled WGS sequence"/>
</dbReference>
<gene>
    <name evidence="2" type="ORF">SteCoe_32289</name>
</gene>
<accession>A0A1R2AZJ0</accession>
<evidence type="ECO:0000313" key="2">
    <source>
        <dbReference type="EMBL" id="OMJ69875.1"/>
    </source>
</evidence>
<dbReference type="OrthoDB" id="320535at2759"/>
<comment type="caution">
    <text evidence="2">The sequence shown here is derived from an EMBL/GenBank/DDBJ whole genome shotgun (WGS) entry which is preliminary data.</text>
</comment>
<evidence type="ECO:0000313" key="3">
    <source>
        <dbReference type="Proteomes" id="UP000187209"/>
    </source>
</evidence>
<keyword evidence="3" id="KW-1185">Reference proteome</keyword>
<dbReference type="PROSITE" id="PS50005">
    <property type="entry name" value="TPR"/>
    <property type="match status" value="1"/>
</dbReference>
<dbReference type="AlphaFoldDB" id="A0A1R2AZJ0"/>
<organism evidence="2 3">
    <name type="scientific">Stentor coeruleus</name>
    <dbReference type="NCBI Taxonomy" id="5963"/>
    <lineage>
        <taxon>Eukaryota</taxon>
        <taxon>Sar</taxon>
        <taxon>Alveolata</taxon>
        <taxon>Ciliophora</taxon>
        <taxon>Postciliodesmatophora</taxon>
        <taxon>Heterotrichea</taxon>
        <taxon>Heterotrichida</taxon>
        <taxon>Stentoridae</taxon>
        <taxon>Stentor</taxon>
    </lineage>
</organism>
<reference evidence="2 3" key="1">
    <citation type="submission" date="2016-11" db="EMBL/GenBank/DDBJ databases">
        <title>The macronuclear genome of Stentor coeruleus: a giant cell with tiny introns.</title>
        <authorList>
            <person name="Slabodnick M."/>
            <person name="Ruby J.G."/>
            <person name="Reiff S.B."/>
            <person name="Swart E.C."/>
            <person name="Gosai S."/>
            <person name="Prabakaran S."/>
            <person name="Witkowska E."/>
            <person name="Larue G.E."/>
            <person name="Fisher S."/>
            <person name="Freeman R.M."/>
            <person name="Gunawardena J."/>
            <person name="Chu W."/>
            <person name="Stover N.A."/>
            <person name="Gregory B.D."/>
            <person name="Nowacki M."/>
            <person name="Derisi J."/>
            <person name="Roy S.W."/>
            <person name="Marshall W.F."/>
            <person name="Sood P."/>
        </authorList>
    </citation>
    <scope>NUCLEOTIDE SEQUENCE [LARGE SCALE GENOMIC DNA]</scope>
    <source>
        <strain evidence="2">WM001</strain>
    </source>
</reference>
<proteinExistence type="predicted"/>
<sequence length="805" mass="93265">MSNRSINPTRSQGFLPPTQFFSLLHSKLRSSFRNKSVSMFLASNPTKLSEQIKTPKIRSYIPVKKKDIVNNLDQNDLFMWFLIKKRKMRDLIPDIEFLKYREICLEMISTLGSCCEAHFGLGKMYAHEANFDTALQHIRIALSENKNDKTYNLWYSVLTAFRANSKKRALQAKKVCHSNLHIAILKSDPKAIEVLWALMQLSQSEYLKIGLEIESPQHYASKIYTLDPYYGALSWSDIFLNSLDEIKGENLLNELINNNKKRPEAYLKLWHYYYYHTRDYAKSLNIAENAFLNANSNASYSVVLSLNYARSLFKAGKARSCLELLQLEYTKHSLFTVILYHYGRFCVKSKDQHFLGSAIGALEECLNTTSEARHGQIYYWLSKAYLQSEEKLEAFACTKKAIPILSCTLDKMESEDRDYERSLCRKLNELKDIMKDLHIHLISIEMLEKLLDEPPLKLDECKLYCSAVKEFDILEGFIYESKMWWKSGNSQKAKETLYSKLHMTRVKMKVYLLLVEYYENEGNYDDMLSISKEMVKKCRSPMIPVQVWISANMIYAKCLIKQNKFHEAILVFKTLAQVQPIPFIPDVRYTRELQRACTREELDGVLKKISNNCYRYSYLSSNLADYQLQRSKLVCSKQFCVPVLLGEEEEDIEILSECTKTGSTDKSDSELIGNRVPEPLPKSRISSIPCGDSANIGFSVTTSYMFLYKIGRTCSKYGVFLDEGIHALHDFLNTHHYWTCEGIEVHEELKAKAKYWLGMLYYQANQNSLAAEVFRDIGSMLFQLGRTKMSTEIARILKDLSEIQD</sequence>
<dbReference type="InterPro" id="IPR019734">
    <property type="entry name" value="TPR_rpt"/>
</dbReference>
<dbReference type="Gene3D" id="1.25.40.10">
    <property type="entry name" value="Tetratricopeptide repeat domain"/>
    <property type="match status" value="2"/>
</dbReference>
<dbReference type="SUPFAM" id="SSF48452">
    <property type="entry name" value="TPR-like"/>
    <property type="match status" value="2"/>
</dbReference>
<protein>
    <submittedName>
        <fullName evidence="2">Uncharacterized protein</fullName>
    </submittedName>
</protein>
<feature type="repeat" description="TPR" evidence="1">
    <location>
        <begin position="115"/>
        <end position="148"/>
    </location>
</feature>
<evidence type="ECO:0000256" key="1">
    <source>
        <dbReference type="PROSITE-ProRule" id="PRU00339"/>
    </source>
</evidence>
<dbReference type="EMBL" id="MPUH01001148">
    <property type="protein sequence ID" value="OMJ69875.1"/>
    <property type="molecule type" value="Genomic_DNA"/>
</dbReference>
<dbReference type="InterPro" id="IPR011990">
    <property type="entry name" value="TPR-like_helical_dom_sf"/>
</dbReference>
<name>A0A1R2AZJ0_9CILI</name>